<comment type="caution">
    <text evidence="2">The sequence shown here is derived from an EMBL/GenBank/DDBJ whole genome shotgun (WGS) entry which is preliminary data.</text>
</comment>
<dbReference type="AlphaFoldDB" id="A0A1G2TX69"/>
<dbReference type="STRING" id="1802758.A3A96_04375"/>
<evidence type="ECO:0000256" key="1">
    <source>
        <dbReference type="SAM" id="SignalP"/>
    </source>
</evidence>
<gene>
    <name evidence="2" type="ORF">A3A96_04375</name>
</gene>
<reference evidence="2 3" key="1">
    <citation type="journal article" date="2016" name="Nat. Commun.">
        <title>Thousands of microbial genomes shed light on interconnected biogeochemical processes in an aquifer system.</title>
        <authorList>
            <person name="Anantharaman K."/>
            <person name="Brown C.T."/>
            <person name="Hug L.A."/>
            <person name="Sharon I."/>
            <person name="Castelle C.J."/>
            <person name="Probst A.J."/>
            <person name="Thomas B.C."/>
            <person name="Singh A."/>
            <person name="Wilkins M.J."/>
            <person name="Karaoz U."/>
            <person name="Brodie E.L."/>
            <person name="Williams K.H."/>
            <person name="Hubbard S.S."/>
            <person name="Banfield J.F."/>
        </authorList>
    </citation>
    <scope>NUCLEOTIDE SEQUENCE [LARGE SCALE GENOMIC DNA]</scope>
</reference>
<feature type="signal peptide" evidence="1">
    <location>
        <begin position="1"/>
        <end position="23"/>
    </location>
</feature>
<dbReference type="EMBL" id="MHWB01000010">
    <property type="protein sequence ID" value="OHB01763.1"/>
    <property type="molecule type" value="Genomic_DNA"/>
</dbReference>
<evidence type="ECO:0000313" key="3">
    <source>
        <dbReference type="Proteomes" id="UP000177707"/>
    </source>
</evidence>
<name>A0A1G2TX69_9BACT</name>
<proteinExistence type="predicted"/>
<accession>A0A1G2TX69</accession>
<protein>
    <submittedName>
        <fullName evidence="2">Uncharacterized protein</fullName>
    </submittedName>
</protein>
<sequence>MKNIFVIGLVLLASLFVSNGASAQVSSKVNVTSTVEGAAVNVGEENIVTWESQNFPLGAFVHINLIKKISDNPASYELVRRVAEYSVNDGIETWVPTKSDVGENLYVEVTCAGSARFPDGCESDVTLDSFAIETSLANNLANVFSAFFNGFLSIFR</sequence>
<feature type="chain" id="PRO_5009584626" evidence="1">
    <location>
        <begin position="24"/>
        <end position="156"/>
    </location>
</feature>
<keyword evidence="1" id="KW-0732">Signal</keyword>
<evidence type="ECO:0000313" key="2">
    <source>
        <dbReference type="EMBL" id="OHB01763.1"/>
    </source>
</evidence>
<organism evidence="2 3">
    <name type="scientific">Candidatus Zambryskibacteria bacterium RIFCSPLOWO2_01_FULL_39_39</name>
    <dbReference type="NCBI Taxonomy" id="1802758"/>
    <lineage>
        <taxon>Bacteria</taxon>
        <taxon>Candidatus Zambryskiibacteriota</taxon>
    </lineage>
</organism>
<dbReference type="Proteomes" id="UP000177707">
    <property type="component" value="Unassembled WGS sequence"/>
</dbReference>